<dbReference type="EMBL" id="BLIR01000001">
    <property type="protein sequence ID" value="GFE35892.1"/>
    <property type="molecule type" value="Genomic_DNA"/>
</dbReference>
<dbReference type="AlphaFoldDB" id="A0A640UKL5"/>
<evidence type="ECO:0000313" key="2">
    <source>
        <dbReference type="EMBL" id="GFE35892.1"/>
    </source>
</evidence>
<proteinExistence type="predicted"/>
<dbReference type="Proteomes" id="UP000431826">
    <property type="component" value="Unassembled WGS sequence"/>
</dbReference>
<keyword evidence="3" id="KW-1185">Reference proteome</keyword>
<accession>A0A640UKL5</accession>
<name>A0A640UKL5_9ACTN</name>
<evidence type="ECO:0000256" key="1">
    <source>
        <dbReference type="SAM" id="MobiDB-lite"/>
    </source>
</evidence>
<feature type="compositionally biased region" description="Polar residues" evidence="1">
    <location>
        <begin position="107"/>
        <end position="118"/>
    </location>
</feature>
<organism evidence="2 3">
    <name type="scientific">Streptomyces tubercidicus</name>
    <dbReference type="NCBI Taxonomy" id="47759"/>
    <lineage>
        <taxon>Bacteria</taxon>
        <taxon>Bacillati</taxon>
        <taxon>Actinomycetota</taxon>
        <taxon>Actinomycetes</taxon>
        <taxon>Kitasatosporales</taxon>
        <taxon>Streptomycetaceae</taxon>
        <taxon>Streptomyces</taxon>
    </lineage>
</organism>
<feature type="region of interest" description="Disordered" evidence="1">
    <location>
        <begin position="95"/>
        <end position="118"/>
    </location>
</feature>
<protein>
    <submittedName>
        <fullName evidence="2">Uncharacterized protein</fullName>
    </submittedName>
</protein>
<sequence length="118" mass="12198">MAAFDLQATCGHPADVVTGEHVVRGAEPDRADLVEACPLDGGEADLQGAQIVLQPGESGGAGDRFTRPCSNIAPTSQSRAHGMRWLWFTARVSRPSGVATPSGEVKTVTTSSPAPRSG</sequence>
<evidence type="ECO:0000313" key="3">
    <source>
        <dbReference type="Proteomes" id="UP000431826"/>
    </source>
</evidence>
<gene>
    <name evidence="2" type="ORF">Stube_05650</name>
</gene>
<reference evidence="2 3" key="1">
    <citation type="submission" date="2019-12" db="EMBL/GenBank/DDBJ databases">
        <title>Whole genome shotgun sequence of Streptomyces tubercidicus NBRC 13090.</title>
        <authorList>
            <person name="Ichikawa N."/>
            <person name="Kimura A."/>
            <person name="Kitahashi Y."/>
            <person name="Komaki H."/>
            <person name="Tamura T."/>
        </authorList>
    </citation>
    <scope>NUCLEOTIDE SEQUENCE [LARGE SCALE GENOMIC DNA]</scope>
    <source>
        <strain evidence="2 3">NBRC 13090</strain>
    </source>
</reference>
<comment type="caution">
    <text evidence="2">The sequence shown here is derived from an EMBL/GenBank/DDBJ whole genome shotgun (WGS) entry which is preliminary data.</text>
</comment>